<dbReference type="PANTHER" id="PTHR34319:SF6">
    <property type="entry name" value="MAJOR EXPORTED PROTEIN"/>
    <property type="match status" value="1"/>
</dbReference>
<name>A0AAN0S901_9ENTR</name>
<dbReference type="Pfam" id="PF05638">
    <property type="entry name" value="T6SS_HCP"/>
    <property type="match status" value="1"/>
</dbReference>
<dbReference type="RefSeq" id="WP_039296116.1">
    <property type="nucleotide sequence ID" value="NZ_CP009458.1"/>
</dbReference>
<dbReference type="SUPFAM" id="SSF141452">
    <property type="entry name" value="Hcp1-like"/>
    <property type="match status" value="1"/>
</dbReference>
<dbReference type="InterPro" id="IPR036624">
    <property type="entry name" value="Hcp1-lik_sf"/>
</dbReference>
<dbReference type="InterPro" id="IPR008514">
    <property type="entry name" value="T6SS_Hcp"/>
</dbReference>
<organism evidence="1 2">
    <name type="scientific">Cedecea neteri</name>
    <dbReference type="NCBI Taxonomy" id="158822"/>
    <lineage>
        <taxon>Bacteria</taxon>
        <taxon>Pseudomonadati</taxon>
        <taxon>Pseudomonadota</taxon>
        <taxon>Gammaproteobacteria</taxon>
        <taxon>Enterobacterales</taxon>
        <taxon>Enterobacteriaceae</taxon>
        <taxon>Cedecea</taxon>
    </lineage>
</organism>
<gene>
    <name evidence="1" type="ORF">LH23_23145</name>
</gene>
<dbReference type="KEGG" id="cem:LH23_23145"/>
<accession>A0AAN0S901</accession>
<proteinExistence type="predicted"/>
<dbReference type="InterPro" id="IPR052947">
    <property type="entry name" value="T6SS_Hcp1_domain"/>
</dbReference>
<protein>
    <submittedName>
        <fullName evidence="1">Hcp family T6SS protein CtsH1</fullName>
    </submittedName>
</protein>
<evidence type="ECO:0000313" key="2">
    <source>
        <dbReference type="Proteomes" id="UP000029516"/>
    </source>
</evidence>
<dbReference type="AlphaFoldDB" id="A0AAN0S901"/>
<dbReference type="NCBIfam" id="TIGR03344">
    <property type="entry name" value="VI_effect_Hcp1"/>
    <property type="match status" value="1"/>
</dbReference>
<reference evidence="1 2" key="1">
    <citation type="submission" date="2014-09" db="EMBL/GenBank/DDBJ databases">
        <authorList>
            <person name="Chan K.-G."/>
        </authorList>
    </citation>
    <scope>NUCLEOTIDE SEQUENCE [LARGE SCALE GENOMIC DNA]</scope>
    <source>
        <strain evidence="1 2">M006</strain>
    </source>
</reference>
<evidence type="ECO:0000313" key="1">
    <source>
        <dbReference type="EMBL" id="AIR63454.1"/>
    </source>
</evidence>
<dbReference type="PANTHER" id="PTHR34319">
    <property type="entry name" value="MAJOR EXPORTED PROTEIN"/>
    <property type="match status" value="1"/>
</dbReference>
<dbReference type="Gene3D" id="2.30.110.20">
    <property type="entry name" value="Hcp1-like"/>
    <property type="match status" value="1"/>
</dbReference>
<dbReference type="EMBL" id="CP009458">
    <property type="protein sequence ID" value="AIR63454.1"/>
    <property type="molecule type" value="Genomic_DNA"/>
</dbReference>
<dbReference type="Proteomes" id="UP000029516">
    <property type="component" value="Chromosome"/>
</dbReference>
<sequence>MAVPVHLFLTDDGGAIISGSCDVQDREGSVELRGLHHCLTIPTDPMTGKVTGTRQHSPFQFTKELDSASPYLFKAAATGQTLKSAEFRFYNIDYAGQEVEYYRITLENVKVISVSPVMHDTRGCPGSGHMEEVALNYEKITHLYKDGNLLAHDAWNERPGASNF</sequence>